<keyword evidence="2" id="KW-1185">Reference proteome</keyword>
<evidence type="ECO:0000313" key="1">
    <source>
        <dbReference type="EMBL" id="BBZ28635.1"/>
    </source>
</evidence>
<gene>
    <name evidence="1" type="ORF">MMAD_29300</name>
</gene>
<accession>A0A7I7XHS6</accession>
<sequence>MNTPAVGWVITVSATITPDPTGTSEVLVSTEPDGEAVEAGADVELADGVCAELPQPAAVTATAPIPAPTMTVLRGGRVTSGMGILAVGGRLPNVRGHVTSSNCTALRTRARSGGAVTLP</sequence>
<evidence type="ECO:0000313" key="2">
    <source>
        <dbReference type="Proteomes" id="UP000466517"/>
    </source>
</evidence>
<reference evidence="1 2" key="1">
    <citation type="journal article" date="2019" name="Emerg. Microbes Infect.">
        <title>Comprehensive subspecies identification of 175 nontuberculous mycobacteria species based on 7547 genomic profiles.</title>
        <authorList>
            <person name="Matsumoto Y."/>
            <person name="Kinjo T."/>
            <person name="Motooka D."/>
            <person name="Nabeya D."/>
            <person name="Jung N."/>
            <person name="Uechi K."/>
            <person name="Horii T."/>
            <person name="Iida T."/>
            <person name="Fujita J."/>
            <person name="Nakamura S."/>
        </authorList>
    </citation>
    <scope>NUCLEOTIDE SEQUENCE [LARGE SCALE GENOMIC DNA]</scope>
    <source>
        <strain evidence="1 2">JCM 13574</strain>
    </source>
</reference>
<dbReference type="AlphaFoldDB" id="A0A7I7XHS6"/>
<dbReference type="Proteomes" id="UP000466517">
    <property type="component" value="Chromosome"/>
</dbReference>
<name>A0A7I7XHS6_9MYCO</name>
<organism evidence="1 2">
    <name type="scientific">Mycolicibacterium madagascariense</name>
    <dbReference type="NCBI Taxonomy" id="212765"/>
    <lineage>
        <taxon>Bacteria</taxon>
        <taxon>Bacillati</taxon>
        <taxon>Actinomycetota</taxon>
        <taxon>Actinomycetes</taxon>
        <taxon>Mycobacteriales</taxon>
        <taxon>Mycobacteriaceae</taxon>
        <taxon>Mycolicibacterium</taxon>
    </lineage>
</organism>
<dbReference type="KEGG" id="mmag:MMAD_29300"/>
<proteinExistence type="predicted"/>
<protein>
    <submittedName>
        <fullName evidence="1">Uncharacterized protein</fullName>
    </submittedName>
</protein>
<dbReference type="EMBL" id="AP022610">
    <property type="protein sequence ID" value="BBZ28635.1"/>
    <property type="molecule type" value="Genomic_DNA"/>
</dbReference>